<dbReference type="GO" id="GO:0032991">
    <property type="term" value="C:protein-containing complex"/>
    <property type="evidence" value="ECO:0007669"/>
    <property type="project" value="UniProtKB-ARBA"/>
</dbReference>
<comment type="caution">
    <text evidence="1">The sequence shown here is derived from an EMBL/GenBank/DDBJ whole genome shotgun (WGS) entry which is preliminary data.</text>
</comment>
<accession>A0A226D7T7</accession>
<evidence type="ECO:0008006" key="3">
    <source>
        <dbReference type="Google" id="ProtNLM"/>
    </source>
</evidence>
<proteinExistence type="predicted"/>
<dbReference type="AlphaFoldDB" id="A0A226D7T7"/>
<evidence type="ECO:0000313" key="2">
    <source>
        <dbReference type="Proteomes" id="UP000198287"/>
    </source>
</evidence>
<protein>
    <recommendedName>
        <fullName evidence="3">VWFA domain-containing protein</fullName>
    </recommendedName>
</protein>
<gene>
    <name evidence="1" type="ORF">Fcan01_24562</name>
</gene>
<dbReference type="Gene3D" id="3.40.50.410">
    <property type="entry name" value="von Willebrand factor, type A domain"/>
    <property type="match status" value="1"/>
</dbReference>
<reference evidence="1 2" key="1">
    <citation type="submission" date="2015-12" db="EMBL/GenBank/DDBJ databases">
        <title>The genome of Folsomia candida.</title>
        <authorList>
            <person name="Faddeeva A."/>
            <person name="Derks M.F."/>
            <person name="Anvar Y."/>
            <person name="Smit S."/>
            <person name="Van Straalen N."/>
            <person name="Roelofs D."/>
        </authorList>
    </citation>
    <scope>NUCLEOTIDE SEQUENCE [LARGE SCALE GENOMIC DNA]</scope>
    <source>
        <strain evidence="1 2">VU population</strain>
        <tissue evidence="1">Whole body</tissue>
    </source>
</reference>
<dbReference type="EMBL" id="LNIX01000032">
    <property type="protein sequence ID" value="OXA40807.1"/>
    <property type="molecule type" value="Genomic_DNA"/>
</dbReference>
<dbReference type="Proteomes" id="UP000198287">
    <property type="component" value="Unassembled WGS sequence"/>
</dbReference>
<keyword evidence="2" id="KW-1185">Reference proteome</keyword>
<evidence type="ECO:0000313" key="1">
    <source>
        <dbReference type="EMBL" id="OXA40807.1"/>
    </source>
</evidence>
<name>A0A226D7T7_FOLCA</name>
<sequence>MDGHINWKSPQKIIIFVSNKRWKWEGDSNNHKGQEYKLPNIKKAMMGDKRNKFCDYKPVSKELFFDLTKNYKIIGLLTPSGSDAANNFFNNLLQNRDNYKMLRISGTDREAAKSIPSILFPVLRQYLCTCKIVYEYALVVDTTMTFVDRFKSKDRPINGSYLTRLVGDVEPLIRELSKENQDSKFHLTTFGDYPTEQNGNFNDTFCYKYVMTTSNVDDFLNAIKSIDSTFGGHDKDESSLTALLYTATEPKIKWTLRSTPHTIKAVKIIAIATDAYFKSHDEIPRENAGPEYSYPRPEGYADCTYGPPKLSTTFDILTENKFYFIPMIYGTGRTRYDWHAALTTDCVWCWLGNVNDDEAVKDIWKTIYGHAHYLCQPIDIEVT</sequence>
<organism evidence="1 2">
    <name type="scientific">Folsomia candida</name>
    <name type="common">Springtail</name>
    <dbReference type="NCBI Taxonomy" id="158441"/>
    <lineage>
        <taxon>Eukaryota</taxon>
        <taxon>Metazoa</taxon>
        <taxon>Ecdysozoa</taxon>
        <taxon>Arthropoda</taxon>
        <taxon>Hexapoda</taxon>
        <taxon>Collembola</taxon>
        <taxon>Entomobryomorpha</taxon>
        <taxon>Isotomoidea</taxon>
        <taxon>Isotomidae</taxon>
        <taxon>Proisotominae</taxon>
        <taxon>Folsomia</taxon>
    </lineage>
</organism>
<dbReference type="InterPro" id="IPR036465">
    <property type="entry name" value="vWFA_dom_sf"/>
</dbReference>